<dbReference type="EMBL" id="JAHVHP010000002">
    <property type="protein sequence ID" value="MBY5952018.1"/>
    <property type="molecule type" value="Genomic_DNA"/>
</dbReference>
<dbReference type="InterPro" id="IPR013767">
    <property type="entry name" value="PAS_fold"/>
</dbReference>
<evidence type="ECO:0000256" key="1">
    <source>
        <dbReference type="ARBA" id="ARBA00000085"/>
    </source>
</evidence>
<dbReference type="Pfam" id="PF00072">
    <property type="entry name" value="Response_reg"/>
    <property type="match status" value="1"/>
</dbReference>
<dbReference type="Gene3D" id="3.30.450.20">
    <property type="entry name" value="PAS domain"/>
    <property type="match status" value="4"/>
</dbReference>
<sequence length="1231" mass="140263">MTVDKFEYKNWYHHLAEGVVFQDKNGLIFDANAAAEELLGLSLDQMKGMESVDPRWHAVHPDGSDFPGETHPAMISLKTGKPVHKVQMGIFNPKENDYTWILVNSYPIFLKDEQEPSQVFTTFVDISDQIIAERNLREEIVLHETLVSVSSSFIHLSEDQVGEFIQRSLEKLGKFLEADRMYIFDYDWENDQTSNTFEWCANEIEPYIDTLQNVPLEGLKSWTDAHRQGKIMSVSDVSLLNEDDALRQALEPQGIQSILAIPVILRNECVSFVGIDWVKSKHIYSQREFRILDIFVGIYGRVKERFKRERDIFERLKELKSIYGISALSHEFYNGSVKEFLAEAVDIIPQGFFEPDETFAVINFDSERFESANFKETSKKIQEDIVVNGKIRGEVVVYITESVSFIPEEYPLLKAISTNIFQFIDASEKLREIKQSESQLKLLLESQSTYIVWTDLEGRPTYYNPVYEQRFGEILFDAEDEEGTILKSICEYHWGRIREVVEECIKNPDQVFKVELDKYTVDKKICNTFWEITCVTDQAGNPSEVQCIGIDYTAQKEASDQLIESEKRFQEITSLSGSVIWEIDLEGKFLYVSEASKTVYGYQKDELIGKKALNVFCGTSDIEECLIGFKDKVNTGKPVAFDLQGKHKDGEIIWINRTVKPVLNEKGEILKYQGSDIEITESKTAELEIKKLSEAIEQSNTPTKIVSFDGDIEYYNAAYKELLVNILEVDLPNGVAIGNIRDYFDYPLDKLSEYASNLVENKSSGKRIPPYRQEIKLVSKVSSKVVWFKLTVSPISNLSGEFHKLLLFYEDISDSKKYQEEILNLNSSLEEKIAARTQELSITNEVLEGAILDAKRANEAQRQFLSRMSHELRTPLNSILGFAQILQLSNLSDSQKRNLNFILESGNHLLNLINEVLEISRIEAGHIEVSLEPVELQSLISEVVDSVRTAAFRNSISISTPSLSIEKLFVIADLQRLKQVIINLINNAIKYNKPNGSISIEYQLTNREEDQEFIQIHFKDTGVGISEEDIPKLFTPFERGRNSTSSIEGTGLGLSVVDKLVQLMGGTVGVSSNLGEGSDFWVEIPLQKSSYRDLLKEDFSQKGKPNNKPSKPTILLVEDNPTNIELVQEFIKLIDPEIQLIWTMTMEGTIQLATEYHPKIILLDLNLPEVHGSEILEELKKNSTLKDIPVIIVSADATNHSMERMEKLGAEGYITKPMRMDLLSKIVDEYL</sequence>
<dbReference type="InterPro" id="IPR001610">
    <property type="entry name" value="PAC"/>
</dbReference>
<evidence type="ECO:0000313" key="12">
    <source>
        <dbReference type="Proteomes" id="UP000766609"/>
    </source>
</evidence>
<reference evidence="11 12" key="1">
    <citation type="submission" date="2021-06" db="EMBL/GenBank/DDBJ databases">
        <title>44 bacteria genomes isolated from Dapeng, Shenzhen.</title>
        <authorList>
            <person name="Zheng W."/>
            <person name="Yu S."/>
            <person name="Huang Y."/>
        </authorList>
    </citation>
    <scope>NUCLEOTIDE SEQUENCE [LARGE SCALE GENOMIC DNA]</scope>
    <source>
        <strain evidence="11 12">DP5N14-6</strain>
    </source>
</reference>
<dbReference type="InterPro" id="IPR001789">
    <property type="entry name" value="Sig_transdc_resp-reg_receiver"/>
</dbReference>
<dbReference type="SUPFAM" id="SSF55781">
    <property type="entry name" value="GAF domain-like"/>
    <property type="match status" value="1"/>
</dbReference>
<feature type="modified residue" description="4-aspartylphosphate" evidence="6">
    <location>
        <position position="1164"/>
    </location>
</feature>
<dbReference type="PANTHER" id="PTHR43047">
    <property type="entry name" value="TWO-COMPONENT HISTIDINE PROTEIN KINASE"/>
    <property type="match status" value="1"/>
</dbReference>
<proteinExistence type="predicted"/>
<dbReference type="InterPro" id="IPR029016">
    <property type="entry name" value="GAF-like_dom_sf"/>
</dbReference>
<dbReference type="Pfam" id="PF13426">
    <property type="entry name" value="PAS_9"/>
    <property type="match status" value="1"/>
</dbReference>
<feature type="domain" description="PAS" evidence="9">
    <location>
        <begin position="4"/>
        <end position="62"/>
    </location>
</feature>
<dbReference type="SMART" id="SM00086">
    <property type="entry name" value="PAC"/>
    <property type="match status" value="4"/>
</dbReference>
<dbReference type="Gene3D" id="3.30.565.10">
    <property type="entry name" value="Histidine kinase-like ATPase, C-terminal domain"/>
    <property type="match status" value="1"/>
</dbReference>
<evidence type="ECO:0000259" key="7">
    <source>
        <dbReference type="PROSITE" id="PS50109"/>
    </source>
</evidence>
<dbReference type="InterPro" id="IPR003018">
    <property type="entry name" value="GAF"/>
</dbReference>
<evidence type="ECO:0000256" key="5">
    <source>
        <dbReference type="ARBA" id="ARBA00022777"/>
    </source>
</evidence>
<dbReference type="Gene3D" id="3.30.450.40">
    <property type="match status" value="1"/>
</dbReference>
<dbReference type="Pfam" id="PF02518">
    <property type="entry name" value="HATPase_c"/>
    <property type="match status" value="1"/>
</dbReference>
<dbReference type="PRINTS" id="PR00344">
    <property type="entry name" value="BCTRLSENSOR"/>
</dbReference>
<dbReference type="PROSITE" id="PS50112">
    <property type="entry name" value="PAS"/>
    <property type="match status" value="3"/>
</dbReference>
<dbReference type="InterPro" id="IPR004358">
    <property type="entry name" value="Sig_transdc_His_kin-like_C"/>
</dbReference>
<dbReference type="Pfam" id="PF00989">
    <property type="entry name" value="PAS"/>
    <property type="match status" value="1"/>
</dbReference>
<feature type="domain" description="Histidine kinase" evidence="7">
    <location>
        <begin position="867"/>
        <end position="1088"/>
    </location>
</feature>
<dbReference type="PROSITE" id="PS50113">
    <property type="entry name" value="PAC"/>
    <property type="match status" value="2"/>
</dbReference>
<dbReference type="Pfam" id="PF01590">
    <property type="entry name" value="GAF"/>
    <property type="match status" value="1"/>
</dbReference>
<gene>
    <name evidence="11" type="ORF">KUV23_13590</name>
</gene>
<organism evidence="11 12">
    <name type="scientific">Algoriphagus marincola</name>
    <dbReference type="NCBI Taxonomy" id="264027"/>
    <lineage>
        <taxon>Bacteria</taxon>
        <taxon>Pseudomonadati</taxon>
        <taxon>Bacteroidota</taxon>
        <taxon>Cytophagia</taxon>
        <taxon>Cytophagales</taxon>
        <taxon>Cyclobacteriaceae</taxon>
        <taxon>Algoriphagus</taxon>
    </lineage>
</organism>
<dbReference type="InterPro" id="IPR000700">
    <property type="entry name" value="PAS-assoc_C"/>
</dbReference>
<feature type="domain" description="PAS" evidence="9">
    <location>
        <begin position="436"/>
        <end position="472"/>
    </location>
</feature>
<evidence type="ECO:0000259" key="8">
    <source>
        <dbReference type="PROSITE" id="PS50110"/>
    </source>
</evidence>
<keyword evidence="4" id="KW-0808">Transferase</keyword>
<dbReference type="SUPFAM" id="SSF55785">
    <property type="entry name" value="PYP-like sensor domain (PAS domain)"/>
    <property type="match status" value="3"/>
</dbReference>
<protein>
    <recommendedName>
        <fullName evidence="2">histidine kinase</fullName>
        <ecNumber evidence="2">2.7.13.3</ecNumber>
    </recommendedName>
</protein>
<keyword evidence="12" id="KW-1185">Reference proteome</keyword>
<name>A0ABS7N6S9_9BACT</name>
<dbReference type="Gene3D" id="3.40.50.2300">
    <property type="match status" value="1"/>
</dbReference>
<dbReference type="InterPro" id="IPR003594">
    <property type="entry name" value="HATPase_dom"/>
</dbReference>
<feature type="domain" description="Response regulatory" evidence="8">
    <location>
        <begin position="1113"/>
        <end position="1231"/>
    </location>
</feature>
<dbReference type="CDD" id="cd00130">
    <property type="entry name" value="PAS"/>
    <property type="match status" value="2"/>
</dbReference>
<dbReference type="InterPro" id="IPR005467">
    <property type="entry name" value="His_kinase_dom"/>
</dbReference>
<dbReference type="SMART" id="SM00091">
    <property type="entry name" value="PAS"/>
    <property type="match status" value="4"/>
</dbReference>
<dbReference type="EC" id="2.7.13.3" evidence="2"/>
<dbReference type="InterPro" id="IPR036097">
    <property type="entry name" value="HisK_dim/P_sf"/>
</dbReference>
<feature type="domain" description="PAS" evidence="9">
    <location>
        <begin position="565"/>
        <end position="613"/>
    </location>
</feature>
<dbReference type="InterPro" id="IPR035965">
    <property type="entry name" value="PAS-like_dom_sf"/>
</dbReference>
<dbReference type="CDD" id="cd00082">
    <property type="entry name" value="HisKA"/>
    <property type="match status" value="1"/>
</dbReference>
<dbReference type="SMART" id="SM00387">
    <property type="entry name" value="HATPase_c"/>
    <property type="match status" value="1"/>
</dbReference>
<feature type="domain" description="PAC" evidence="10">
    <location>
        <begin position="771"/>
        <end position="824"/>
    </location>
</feature>
<dbReference type="SUPFAM" id="SSF47384">
    <property type="entry name" value="Homodimeric domain of signal transducing histidine kinase"/>
    <property type="match status" value="1"/>
</dbReference>
<dbReference type="NCBIfam" id="TIGR00229">
    <property type="entry name" value="sensory_box"/>
    <property type="match status" value="2"/>
</dbReference>
<dbReference type="SUPFAM" id="SSF52172">
    <property type="entry name" value="CheY-like"/>
    <property type="match status" value="1"/>
</dbReference>
<feature type="domain" description="PAC" evidence="10">
    <location>
        <begin position="637"/>
        <end position="691"/>
    </location>
</feature>
<evidence type="ECO:0000256" key="3">
    <source>
        <dbReference type="ARBA" id="ARBA00022553"/>
    </source>
</evidence>
<evidence type="ECO:0000313" key="11">
    <source>
        <dbReference type="EMBL" id="MBY5952018.1"/>
    </source>
</evidence>
<dbReference type="InterPro" id="IPR011006">
    <property type="entry name" value="CheY-like_superfamily"/>
</dbReference>
<dbReference type="PROSITE" id="PS50109">
    <property type="entry name" value="HIS_KIN"/>
    <property type="match status" value="1"/>
</dbReference>
<keyword evidence="5" id="KW-0418">Kinase</keyword>
<evidence type="ECO:0000256" key="6">
    <source>
        <dbReference type="PROSITE-ProRule" id="PRU00169"/>
    </source>
</evidence>
<dbReference type="Proteomes" id="UP000766609">
    <property type="component" value="Unassembled WGS sequence"/>
</dbReference>
<dbReference type="PANTHER" id="PTHR43047:SF72">
    <property type="entry name" value="OSMOSENSING HISTIDINE PROTEIN KINASE SLN1"/>
    <property type="match status" value="1"/>
</dbReference>
<comment type="caution">
    <text evidence="11">The sequence shown here is derived from an EMBL/GenBank/DDBJ whole genome shotgun (WGS) entry which is preliminary data.</text>
</comment>
<evidence type="ECO:0000256" key="2">
    <source>
        <dbReference type="ARBA" id="ARBA00012438"/>
    </source>
</evidence>
<dbReference type="RefSeq" id="WP_222584504.1">
    <property type="nucleotide sequence ID" value="NZ_JAHVHP010000002.1"/>
</dbReference>
<comment type="catalytic activity">
    <reaction evidence="1">
        <text>ATP + protein L-histidine = ADP + protein N-phospho-L-histidine.</text>
        <dbReference type="EC" id="2.7.13.3"/>
    </reaction>
</comment>
<dbReference type="PROSITE" id="PS50110">
    <property type="entry name" value="RESPONSE_REGULATORY"/>
    <property type="match status" value="1"/>
</dbReference>
<dbReference type="InterPro" id="IPR000014">
    <property type="entry name" value="PAS"/>
</dbReference>
<dbReference type="InterPro" id="IPR036890">
    <property type="entry name" value="HATPase_C_sf"/>
</dbReference>
<dbReference type="SMART" id="SM00388">
    <property type="entry name" value="HisKA"/>
    <property type="match status" value="1"/>
</dbReference>
<accession>A0ABS7N6S9</accession>
<dbReference type="InterPro" id="IPR003661">
    <property type="entry name" value="HisK_dim/P_dom"/>
</dbReference>
<dbReference type="SMART" id="SM00448">
    <property type="entry name" value="REC"/>
    <property type="match status" value="1"/>
</dbReference>
<dbReference type="SUPFAM" id="SSF55874">
    <property type="entry name" value="ATPase domain of HSP90 chaperone/DNA topoisomerase II/histidine kinase"/>
    <property type="match status" value="1"/>
</dbReference>
<evidence type="ECO:0000259" key="10">
    <source>
        <dbReference type="PROSITE" id="PS50113"/>
    </source>
</evidence>
<evidence type="ECO:0000259" key="9">
    <source>
        <dbReference type="PROSITE" id="PS50112"/>
    </source>
</evidence>
<dbReference type="Gene3D" id="1.10.287.130">
    <property type="match status" value="1"/>
</dbReference>
<dbReference type="CDD" id="cd16922">
    <property type="entry name" value="HATPase_EvgS-ArcB-TorS-like"/>
    <property type="match status" value="1"/>
</dbReference>
<evidence type="ECO:0000256" key="4">
    <source>
        <dbReference type="ARBA" id="ARBA00022679"/>
    </source>
</evidence>
<keyword evidence="3 6" id="KW-0597">Phosphoprotein</keyword>
<dbReference type="Pfam" id="PF00512">
    <property type="entry name" value="HisKA"/>
    <property type="match status" value="1"/>
</dbReference>